<keyword evidence="2" id="KW-1185">Reference proteome</keyword>
<sequence>MKFSEIEQGGWEELKPYLDTCVLPLTGLQGGEQPWEATMALEMLRDALDVVEIPFKGRTVTYPALHYTRDIADLSGLCGRLKREAGFRYVVCVTPRTEEELPIEEVCADLILRFTPEQLSDRPEEARREAAERMTRLWFANQTL</sequence>
<comment type="caution">
    <text evidence="1">The sequence shown here is derived from an EMBL/GenBank/DDBJ whole genome shotgun (WGS) entry which is preliminary data.</text>
</comment>
<proteinExistence type="predicted"/>
<protein>
    <submittedName>
        <fullName evidence="1">DUF2487 family protein</fullName>
    </submittedName>
</protein>
<name>A0ABT4Q845_9BACL</name>
<organism evidence="1 2">
    <name type="scientific">Paenibacillus gyeongsangnamensis</name>
    <dbReference type="NCBI Taxonomy" id="3388067"/>
    <lineage>
        <taxon>Bacteria</taxon>
        <taxon>Bacillati</taxon>
        <taxon>Bacillota</taxon>
        <taxon>Bacilli</taxon>
        <taxon>Bacillales</taxon>
        <taxon>Paenibacillaceae</taxon>
        <taxon>Paenibacillus</taxon>
    </lineage>
</organism>
<reference evidence="1 2" key="1">
    <citation type="submission" date="2022-12" db="EMBL/GenBank/DDBJ databases">
        <title>Draft genome sequence of Paenibacillus sp. dW9.</title>
        <authorList>
            <person name="Choi E.-W."/>
            <person name="Kim D.-U."/>
        </authorList>
    </citation>
    <scope>NUCLEOTIDE SEQUENCE [LARGE SCALE GENOMIC DNA]</scope>
    <source>
        <strain evidence="2">dW9</strain>
    </source>
</reference>
<dbReference type="EMBL" id="JAQAGZ010000006">
    <property type="protein sequence ID" value="MCZ8512962.1"/>
    <property type="molecule type" value="Genomic_DNA"/>
</dbReference>
<evidence type="ECO:0000313" key="1">
    <source>
        <dbReference type="EMBL" id="MCZ8512962.1"/>
    </source>
</evidence>
<dbReference type="Proteomes" id="UP001527882">
    <property type="component" value="Unassembled WGS sequence"/>
</dbReference>
<accession>A0ABT4Q845</accession>
<evidence type="ECO:0000313" key="2">
    <source>
        <dbReference type="Proteomes" id="UP001527882"/>
    </source>
</evidence>
<gene>
    <name evidence="1" type="ORF">O9H85_11130</name>
</gene>